<gene>
    <name evidence="2" type="ORF">GSLYS_00021053001</name>
</gene>
<comment type="caution">
    <text evidence="2">The sequence shown here is derived from an EMBL/GenBank/DDBJ whole genome shotgun (WGS) entry which is preliminary data.</text>
</comment>
<evidence type="ECO:0000313" key="3">
    <source>
        <dbReference type="Proteomes" id="UP001497497"/>
    </source>
</evidence>
<feature type="non-terminal residue" evidence="2">
    <location>
        <position position="1"/>
    </location>
</feature>
<proteinExistence type="predicted"/>
<dbReference type="Proteomes" id="UP001497497">
    <property type="component" value="Unassembled WGS sequence"/>
</dbReference>
<sequence length="136" mass="15449">HSFAAHLFSFYAQILSSLIIYSHSILRYTPLTSATHTHCSATLTLATLNSPQPHSRLCSATLTASVLSTIYTLFNEQTHFLLGLTDISCSFLFIAGNLCEFYVFLLSMRTSDLVLRALLNCRFKWKFRQWINSIFS</sequence>
<dbReference type="AlphaFoldDB" id="A0AAV2IN54"/>
<keyword evidence="3" id="KW-1185">Reference proteome</keyword>
<protein>
    <submittedName>
        <fullName evidence="2">Uncharacterized protein</fullName>
    </submittedName>
</protein>
<name>A0AAV2IN54_LYMST</name>
<keyword evidence="1" id="KW-0472">Membrane</keyword>
<reference evidence="2 3" key="1">
    <citation type="submission" date="2024-04" db="EMBL/GenBank/DDBJ databases">
        <authorList>
            <consortium name="Genoscope - CEA"/>
            <person name="William W."/>
        </authorList>
    </citation>
    <scope>NUCLEOTIDE SEQUENCE [LARGE SCALE GENOMIC DNA]</scope>
</reference>
<feature type="non-terminal residue" evidence="2">
    <location>
        <position position="136"/>
    </location>
</feature>
<accession>A0AAV2IN54</accession>
<feature type="transmembrane region" description="Helical" evidence="1">
    <location>
        <begin position="80"/>
        <end position="106"/>
    </location>
</feature>
<keyword evidence="1" id="KW-0812">Transmembrane</keyword>
<dbReference type="EMBL" id="CAXITT010001052">
    <property type="protein sequence ID" value="CAL1547736.1"/>
    <property type="molecule type" value="Genomic_DNA"/>
</dbReference>
<keyword evidence="1" id="KW-1133">Transmembrane helix</keyword>
<evidence type="ECO:0000256" key="1">
    <source>
        <dbReference type="SAM" id="Phobius"/>
    </source>
</evidence>
<evidence type="ECO:0000313" key="2">
    <source>
        <dbReference type="EMBL" id="CAL1547736.1"/>
    </source>
</evidence>
<feature type="transmembrane region" description="Helical" evidence="1">
    <location>
        <begin position="6"/>
        <end position="26"/>
    </location>
</feature>
<organism evidence="2 3">
    <name type="scientific">Lymnaea stagnalis</name>
    <name type="common">Great pond snail</name>
    <name type="synonym">Helix stagnalis</name>
    <dbReference type="NCBI Taxonomy" id="6523"/>
    <lineage>
        <taxon>Eukaryota</taxon>
        <taxon>Metazoa</taxon>
        <taxon>Spiralia</taxon>
        <taxon>Lophotrochozoa</taxon>
        <taxon>Mollusca</taxon>
        <taxon>Gastropoda</taxon>
        <taxon>Heterobranchia</taxon>
        <taxon>Euthyneura</taxon>
        <taxon>Panpulmonata</taxon>
        <taxon>Hygrophila</taxon>
        <taxon>Lymnaeoidea</taxon>
        <taxon>Lymnaeidae</taxon>
        <taxon>Lymnaea</taxon>
    </lineage>
</organism>